<keyword evidence="5" id="KW-1185">Reference proteome</keyword>
<name>A0AAD7SP59_9TELE</name>
<dbReference type="PANTHER" id="PTHR20859:SF48">
    <property type="entry name" value="INTERLEUKIN-20 RECEPTOR SUBUNIT BETA"/>
    <property type="match status" value="1"/>
</dbReference>
<dbReference type="Gene3D" id="2.60.40.10">
    <property type="entry name" value="Immunoglobulins"/>
    <property type="match status" value="2"/>
</dbReference>
<dbReference type="Pfam" id="PF01108">
    <property type="entry name" value="Tissue_fac"/>
    <property type="match status" value="1"/>
</dbReference>
<dbReference type="GO" id="GO:0042015">
    <property type="term" value="F:interleukin-20 binding"/>
    <property type="evidence" value="ECO:0007669"/>
    <property type="project" value="TreeGrafter"/>
</dbReference>
<dbReference type="CDD" id="cd00063">
    <property type="entry name" value="FN3"/>
    <property type="match status" value="1"/>
</dbReference>
<dbReference type="PANTHER" id="PTHR20859">
    <property type="entry name" value="INTERFERON/INTERLEUKIN RECEPTOR"/>
    <property type="match status" value="1"/>
</dbReference>
<dbReference type="InterPro" id="IPR050650">
    <property type="entry name" value="Type-II_Cytokine-TF_Rcpt"/>
</dbReference>
<dbReference type="SUPFAM" id="SSF49265">
    <property type="entry name" value="Fibronectin type III"/>
    <property type="match status" value="2"/>
</dbReference>
<evidence type="ECO:0000259" key="3">
    <source>
        <dbReference type="Pfam" id="PF01108"/>
    </source>
</evidence>
<keyword evidence="1" id="KW-0472">Membrane</keyword>
<sequence>MHQNGSLYALLLVLNLTSLIETDTGELPLPQEVHIESTNMKHLLKWSALKVSCHPVSYSVQYQGFFELYIKNGSWEDAPVCQLIRSSVCDLTPGLGSDSDYNVRVRAECRGRVSGWASTGKPFNRRETNLTAPSMNVSVFGDSILVEFSDLPETLEVTLKHWRRGQERGVSTHRIIANPFHLGGLEEGATYCLSALIALHNRNSSSTEAQCLHISRSMLPWLKSVIVCVAVVTVTGLGLAVFWCTKRCFPTLLYTCWPKEPVPDVLLHREPRSMLKITPEESHELCQPVLVLLPTQS</sequence>
<dbReference type="Proteomes" id="UP001221898">
    <property type="component" value="Unassembled WGS sequence"/>
</dbReference>
<dbReference type="InterPro" id="IPR013783">
    <property type="entry name" value="Ig-like_fold"/>
</dbReference>
<protein>
    <recommendedName>
        <fullName evidence="3">Fibronectin type-III domain-containing protein</fullName>
    </recommendedName>
</protein>
<reference evidence="4" key="1">
    <citation type="journal article" date="2023" name="Science">
        <title>Genome structures resolve the early diversification of teleost fishes.</title>
        <authorList>
            <person name="Parey E."/>
            <person name="Louis A."/>
            <person name="Montfort J."/>
            <person name="Bouchez O."/>
            <person name="Roques C."/>
            <person name="Iampietro C."/>
            <person name="Lluch J."/>
            <person name="Castinel A."/>
            <person name="Donnadieu C."/>
            <person name="Desvignes T."/>
            <person name="Floi Bucao C."/>
            <person name="Jouanno E."/>
            <person name="Wen M."/>
            <person name="Mejri S."/>
            <person name="Dirks R."/>
            <person name="Jansen H."/>
            <person name="Henkel C."/>
            <person name="Chen W.J."/>
            <person name="Zahm M."/>
            <person name="Cabau C."/>
            <person name="Klopp C."/>
            <person name="Thompson A.W."/>
            <person name="Robinson-Rechavi M."/>
            <person name="Braasch I."/>
            <person name="Lecointre G."/>
            <person name="Bobe J."/>
            <person name="Postlethwait J.H."/>
            <person name="Berthelot C."/>
            <person name="Roest Crollius H."/>
            <person name="Guiguen Y."/>
        </authorList>
    </citation>
    <scope>NUCLEOTIDE SEQUENCE</scope>
    <source>
        <strain evidence="4">NC1722</strain>
    </source>
</reference>
<evidence type="ECO:0000313" key="5">
    <source>
        <dbReference type="Proteomes" id="UP001221898"/>
    </source>
</evidence>
<accession>A0AAD7SP59</accession>
<dbReference type="GO" id="GO:0005886">
    <property type="term" value="C:plasma membrane"/>
    <property type="evidence" value="ECO:0007669"/>
    <property type="project" value="TreeGrafter"/>
</dbReference>
<feature type="domain" description="Fibronectin type-III" evidence="3">
    <location>
        <begin position="9"/>
        <end position="116"/>
    </location>
</feature>
<dbReference type="EMBL" id="JAINUG010000044">
    <property type="protein sequence ID" value="KAJ8406159.1"/>
    <property type="molecule type" value="Genomic_DNA"/>
</dbReference>
<dbReference type="InterPro" id="IPR036116">
    <property type="entry name" value="FN3_sf"/>
</dbReference>
<feature type="signal peptide" evidence="2">
    <location>
        <begin position="1"/>
        <end position="22"/>
    </location>
</feature>
<gene>
    <name evidence="4" type="ORF">AAFF_G00303900</name>
</gene>
<proteinExistence type="predicted"/>
<keyword evidence="1" id="KW-1133">Transmembrane helix</keyword>
<dbReference type="GO" id="GO:0004896">
    <property type="term" value="F:cytokine receptor activity"/>
    <property type="evidence" value="ECO:0007669"/>
    <property type="project" value="TreeGrafter"/>
</dbReference>
<organism evidence="4 5">
    <name type="scientific">Aldrovandia affinis</name>
    <dbReference type="NCBI Taxonomy" id="143900"/>
    <lineage>
        <taxon>Eukaryota</taxon>
        <taxon>Metazoa</taxon>
        <taxon>Chordata</taxon>
        <taxon>Craniata</taxon>
        <taxon>Vertebrata</taxon>
        <taxon>Euteleostomi</taxon>
        <taxon>Actinopterygii</taxon>
        <taxon>Neopterygii</taxon>
        <taxon>Teleostei</taxon>
        <taxon>Notacanthiformes</taxon>
        <taxon>Halosauridae</taxon>
        <taxon>Aldrovandia</taxon>
    </lineage>
</organism>
<evidence type="ECO:0000313" key="4">
    <source>
        <dbReference type="EMBL" id="KAJ8406159.1"/>
    </source>
</evidence>
<evidence type="ECO:0000256" key="2">
    <source>
        <dbReference type="SAM" id="SignalP"/>
    </source>
</evidence>
<keyword evidence="1" id="KW-0812">Transmembrane</keyword>
<feature type="transmembrane region" description="Helical" evidence="1">
    <location>
        <begin position="221"/>
        <end position="244"/>
    </location>
</feature>
<feature type="chain" id="PRO_5042199261" description="Fibronectin type-III domain-containing protein" evidence="2">
    <location>
        <begin position="23"/>
        <end position="297"/>
    </location>
</feature>
<evidence type="ECO:0000256" key="1">
    <source>
        <dbReference type="SAM" id="Phobius"/>
    </source>
</evidence>
<dbReference type="InterPro" id="IPR003961">
    <property type="entry name" value="FN3_dom"/>
</dbReference>
<dbReference type="AlphaFoldDB" id="A0AAD7SP59"/>
<keyword evidence="2" id="KW-0732">Signal</keyword>
<comment type="caution">
    <text evidence="4">The sequence shown here is derived from an EMBL/GenBank/DDBJ whole genome shotgun (WGS) entry which is preliminary data.</text>
</comment>